<feature type="domain" description="G-protein coupled receptors family 1 profile" evidence="10">
    <location>
        <begin position="85"/>
        <end position="411"/>
    </location>
</feature>
<dbReference type="PRINTS" id="PR00237">
    <property type="entry name" value="GPCRRHODOPSN"/>
</dbReference>
<keyword evidence="4 8" id="KW-0297">G-protein coupled receptor</keyword>
<organism evidence="11 12">
    <name type="scientific">Lottia gigantea</name>
    <name type="common">Giant owl limpet</name>
    <dbReference type="NCBI Taxonomy" id="225164"/>
    <lineage>
        <taxon>Eukaryota</taxon>
        <taxon>Metazoa</taxon>
        <taxon>Spiralia</taxon>
        <taxon>Lophotrochozoa</taxon>
        <taxon>Mollusca</taxon>
        <taxon>Gastropoda</taxon>
        <taxon>Patellogastropoda</taxon>
        <taxon>Lottioidea</taxon>
        <taxon>Lottiidae</taxon>
        <taxon>Lottia</taxon>
    </lineage>
</organism>
<name>V4CKA4_LOTGI</name>
<dbReference type="HOGENOM" id="CLU_035647_1_0_1"/>
<feature type="transmembrane region" description="Helical" evidence="9">
    <location>
        <begin position="395"/>
        <end position="414"/>
    </location>
</feature>
<evidence type="ECO:0000256" key="4">
    <source>
        <dbReference type="ARBA" id="ARBA00023040"/>
    </source>
</evidence>
<sequence>METNFTALDYTTNATTTSLNASSSYTTGGIETFSSLDGFITDSCNMTPSGSTNWDLLLAIEEKKTNMLISTLIYMSVLMGLGFLGNTLVIVVYTVRIQKGTTRIFILALAVADILNNMLGMSGEIIDITQHFTFTSSVMCRFIRFNNYITVFSSIFILIAVAIDRYRRVCRPHSKQITVCGAKAMVAFAVFFASLITVPALILNGVREFVLEEYCIEAYECTFMNAWNDTPYPHIFIGTQFLMFVASCCIVLILYILIGRTIFIHSRFSFRDSFLRKKKNKVEIAQIVPLAANPVSYAAASRIAEPNDSASDAPSGYGESEADALNIARKSILITRKRKIQKSRKIKNRTTLMLVAISLVFILSCLPYLSISVMKRLDSEYVSSLTEFQLKVHNIFLRSYFINSAANPIIYSFFNARFRTEVMGLFCPSRY</sequence>
<protein>
    <recommendedName>
        <fullName evidence="10">G-protein coupled receptors family 1 profile domain-containing protein</fullName>
    </recommendedName>
</protein>
<feature type="transmembrane region" description="Helical" evidence="9">
    <location>
        <begin position="72"/>
        <end position="93"/>
    </location>
</feature>
<dbReference type="OMA" id="MHDLTNE"/>
<dbReference type="OrthoDB" id="6161389at2759"/>
<comment type="subcellular location">
    <subcellularLocation>
        <location evidence="1">Membrane</location>
        <topology evidence="1">Multi-pass membrane protein</topology>
    </subcellularLocation>
</comment>
<feature type="transmembrane region" description="Helical" evidence="9">
    <location>
        <begin position="235"/>
        <end position="258"/>
    </location>
</feature>
<gene>
    <name evidence="11" type="ORF">LOTGIDRAFT_171870</name>
</gene>
<keyword evidence="12" id="KW-1185">Reference proteome</keyword>
<evidence type="ECO:0000313" key="11">
    <source>
        <dbReference type="EMBL" id="ESP02670.1"/>
    </source>
</evidence>
<dbReference type="CDD" id="cd00637">
    <property type="entry name" value="7tm_classA_rhodopsin-like"/>
    <property type="match status" value="1"/>
</dbReference>
<dbReference type="InterPro" id="IPR000276">
    <property type="entry name" value="GPCR_Rhodpsn"/>
</dbReference>
<evidence type="ECO:0000256" key="5">
    <source>
        <dbReference type="ARBA" id="ARBA00023136"/>
    </source>
</evidence>
<feature type="transmembrane region" description="Helical" evidence="9">
    <location>
        <begin position="352"/>
        <end position="375"/>
    </location>
</feature>
<evidence type="ECO:0000259" key="10">
    <source>
        <dbReference type="PROSITE" id="PS50262"/>
    </source>
</evidence>
<evidence type="ECO:0000256" key="7">
    <source>
        <dbReference type="ARBA" id="ARBA00023224"/>
    </source>
</evidence>
<dbReference type="STRING" id="225164.V4CKA4"/>
<keyword evidence="2 8" id="KW-0812">Transmembrane</keyword>
<dbReference type="KEGG" id="lgi:LOTGIDRAFT_171870"/>
<accession>V4CKA4</accession>
<keyword evidence="7 8" id="KW-0807">Transducer</keyword>
<proteinExistence type="inferred from homology"/>
<keyword evidence="6 8" id="KW-0675">Receptor</keyword>
<comment type="similarity">
    <text evidence="8">Belongs to the G-protein coupled receptor 1 family.</text>
</comment>
<evidence type="ECO:0000256" key="3">
    <source>
        <dbReference type="ARBA" id="ARBA00022989"/>
    </source>
</evidence>
<dbReference type="AlphaFoldDB" id="V4CKA4"/>
<dbReference type="PANTHER" id="PTHR24238">
    <property type="entry name" value="G-PROTEIN COUPLED RECEPTOR"/>
    <property type="match status" value="1"/>
</dbReference>
<dbReference type="PANTHER" id="PTHR24238:SF47">
    <property type="entry name" value="ECDYSTEROIDS_DOPAMINE RECEPTOR-RELATED"/>
    <property type="match status" value="1"/>
</dbReference>
<keyword evidence="3 9" id="KW-1133">Transmembrane helix</keyword>
<dbReference type="EMBL" id="KB200149">
    <property type="protein sequence ID" value="ESP02670.1"/>
    <property type="molecule type" value="Genomic_DNA"/>
</dbReference>
<dbReference type="Proteomes" id="UP000030746">
    <property type="component" value="Unassembled WGS sequence"/>
</dbReference>
<dbReference type="GO" id="GO:0004930">
    <property type="term" value="F:G protein-coupled receptor activity"/>
    <property type="evidence" value="ECO:0007669"/>
    <property type="project" value="UniProtKB-KW"/>
</dbReference>
<evidence type="ECO:0000256" key="2">
    <source>
        <dbReference type="ARBA" id="ARBA00022692"/>
    </source>
</evidence>
<dbReference type="RefSeq" id="XP_009046691.1">
    <property type="nucleotide sequence ID" value="XM_009048443.1"/>
</dbReference>
<feature type="transmembrane region" description="Helical" evidence="9">
    <location>
        <begin position="184"/>
        <end position="203"/>
    </location>
</feature>
<dbReference type="InterPro" id="IPR017452">
    <property type="entry name" value="GPCR_Rhodpsn_7TM"/>
</dbReference>
<dbReference type="CTD" id="20241936"/>
<evidence type="ECO:0000256" key="8">
    <source>
        <dbReference type="RuleBase" id="RU000688"/>
    </source>
</evidence>
<keyword evidence="5 9" id="KW-0472">Membrane</keyword>
<dbReference type="SUPFAM" id="SSF81321">
    <property type="entry name" value="Family A G protein-coupled receptor-like"/>
    <property type="match status" value="1"/>
</dbReference>
<reference evidence="11 12" key="1">
    <citation type="journal article" date="2013" name="Nature">
        <title>Insights into bilaterian evolution from three spiralian genomes.</title>
        <authorList>
            <person name="Simakov O."/>
            <person name="Marletaz F."/>
            <person name="Cho S.J."/>
            <person name="Edsinger-Gonzales E."/>
            <person name="Havlak P."/>
            <person name="Hellsten U."/>
            <person name="Kuo D.H."/>
            <person name="Larsson T."/>
            <person name="Lv J."/>
            <person name="Arendt D."/>
            <person name="Savage R."/>
            <person name="Osoegawa K."/>
            <person name="de Jong P."/>
            <person name="Grimwood J."/>
            <person name="Chapman J.A."/>
            <person name="Shapiro H."/>
            <person name="Aerts A."/>
            <person name="Otillar R.P."/>
            <person name="Terry A.Y."/>
            <person name="Boore J.L."/>
            <person name="Grigoriev I.V."/>
            <person name="Lindberg D.R."/>
            <person name="Seaver E.C."/>
            <person name="Weisblat D.A."/>
            <person name="Putnam N.H."/>
            <person name="Rokhsar D.S."/>
        </authorList>
    </citation>
    <scope>NUCLEOTIDE SEQUENCE [LARGE SCALE GENOMIC DNA]</scope>
</reference>
<dbReference type="GO" id="GO:0016020">
    <property type="term" value="C:membrane"/>
    <property type="evidence" value="ECO:0007669"/>
    <property type="project" value="UniProtKB-SubCell"/>
</dbReference>
<dbReference type="PROSITE" id="PS00237">
    <property type="entry name" value="G_PROTEIN_RECEP_F1_1"/>
    <property type="match status" value="1"/>
</dbReference>
<evidence type="ECO:0000256" key="6">
    <source>
        <dbReference type="ARBA" id="ARBA00023170"/>
    </source>
</evidence>
<evidence type="ECO:0000313" key="12">
    <source>
        <dbReference type="Proteomes" id="UP000030746"/>
    </source>
</evidence>
<dbReference type="GeneID" id="20241936"/>
<feature type="transmembrane region" description="Helical" evidence="9">
    <location>
        <begin position="105"/>
        <end position="125"/>
    </location>
</feature>
<feature type="transmembrane region" description="Helical" evidence="9">
    <location>
        <begin position="145"/>
        <end position="163"/>
    </location>
</feature>
<dbReference type="Pfam" id="PF00001">
    <property type="entry name" value="7tm_1"/>
    <property type="match status" value="1"/>
</dbReference>
<evidence type="ECO:0000256" key="9">
    <source>
        <dbReference type="SAM" id="Phobius"/>
    </source>
</evidence>
<dbReference type="Gene3D" id="1.20.1070.10">
    <property type="entry name" value="Rhodopsin 7-helix transmembrane proteins"/>
    <property type="match status" value="1"/>
</dbReference>
<evidence type="ECO:0000256" key="1">
    <source>
        <dbReference type="ARBA" id="ARBA00004141"/>
    </source>
</evidence>
<dbReference type="PROSITE" id="PS50262">
    <property type="entry name" value="G_PROTEIN_RECEP_F1_2"/>
    <property type="match status" value="1"/>
</dbReference>